<sequence>MSEHMMTERIMTEPYSVAEPCSSPRFPVSKFVMTERCMP</sequence>
<reference evidence="1" key="1">
    <citation type="journal article" date="2015" name="Nature">
        <title>Complex archaea that bridge the gap between prokaryotes and eukaryotes.</title>
        <authorList>
            <person name="Spang A."/>
            <person name="Saw J.H."/>
            <person name="Jorgensen S.L."/>
            <person name="Zaremba-Niedzwiedzka K."/>
            <person name="Martijn J."/>
            <person name="Lind A.E."/>
            <person name="van Eijk R."/>
            <person name="Schleper C."/>
            <person name="Guy L."/>
            <person name="Ettema T.J."/>
        </authorList>
    </citation>
    <scope>NUCLEOTIDE SEQUENCE</scope>
</reference>
<feature type="non-terminal residue" evidence="1">
    <location>
        <position position="39"/>
    </location>
</feature>
<organism evidence="1">
    <name type="scientific">marine sediment metagenome</name>
    <dbReference type="NCBI Taxonomy" id="412755"/>
    <lineage>
        <taxon>unclassified sequences</taxon>
        <taxon>metagenomes</taxon>
        <taxon>ecological metagenomes</taxon>
    </lineage>
</organism>
<gene>
    <name evidence="1" type="ORF">LCGC14_2682600</name>
</gene>
<name>A0A0F8ZKX2_9ZZZZ</name>
<comment type="caution">
    <text evidence="1">The sequence shown here is derived from an EMBL/GenBank/DDBJ whole genome shotgun (WGS) entry which is preliminary data.</text>
</comment>
<proteinExistence type="predicted"/>
<dbReference type="EMBL" id="LAZR01047331">
    <property type="protein sequence ID" value="KKK94463.1"/>
    <property type="molecule type" value="Genomic_DNA"/>
</dbReference>
<evidence type="ECO:0000313" key="1">
    <source>
        <dbReference type="EMBL" id="KKK94463.1"/>
    </source>
</evidence>
<dbReference type="AlphaFoldDB" id="A0A0F8ZKX2"/>
<accession>A0A0F8ZKX2</accession>
<protein>
    <submittedName>
        <fullName evidence="1">Uncharacterized protein</fullName>
    </submittedName>
</protein>